<dbReference type="PROSITE" id="PS00122">
    <property type="entry name" value="CARBOXYLESTERASE_B_1"/>
    <property type="match status" value="1"/>
</dbReference>
<dbReference type="InterPro" id="IPR029058">
    <property type="entry name" value="AB_hydrolase_fold"/>
</dbReference>
<feature type="domain" description="Carboxylesterase type B" evidence="7">
    <location>
        <begin position="32"/>
        <end position="556"/>
    </location>
</feature>
<dbReference type="EC" id="3.1.1.-" evidence="6"/>
<keyword evidence="6" id="KW-0732">Signal</keyword>
<dbReference type="Gene3D" id="3.40.50.1820">
    <property type="entry name" value="alpha/beta hydrolase"/>
    <property type="match status" value="1"/>
</dbReference>
<dbReference type="PROSITE" id="PS00941">
    <property type="entry name" value="CARBOXYLESTERASE_B_2"/>
    <property type="match status" value="1"/>
</dbReference>
<evidence type="ECO:0000256" key="4">
    <source>
        <dbReference type="ARBA" id="ARBA00023157"/>
    </source>
</evidence>
<evidence type="ECO:0000256" key="5">
    <source>
        <dbReference type="ARBA" id="ARBA00023180"/>
    </source>
</evidence>
<dbReference type="PANTHER" id="PTHR43142">
    <property type="entry name" value="CARBOXYLIC ESTER HYDROLASE"/>
    <property type="match status" value="1"/>
</dbReference>
<keyword evidence="9" id="KW-1185">Reference proteome</keyword>
<evidence type="ECO:0000256" key="3">
    <source>
        <dbReference type="ARBA" id="ARBA00022801"/>
    </source>
</evidence>
<feature type="signal peptide" evidence="6">
    <location>
        <begin position="1"/>
        <end position="18"/>
    </location>
</feature>
<dbReference type="PROSITE" id="PS51257">
    <property type="entry name" value="PROKAR_LIPOPROTEIN"/>
    <property type="match status" value="1"/>
</dbReference>
<dbReference type="EMBL" id="BGZK01000896">
    <property type="protein sequence ID" value="GBP64397.1"/>
    <property type="molecule type" value="Genomic_DNA"/>
</dbReference>
<comment type="similarity">
    <text evidence="1 6">Belongs to the type-B carboxylesterase/lipase family.</text>
</comment>
<dbReference type="Proteomes" id="UP000299102">
    <property type="component" value="Unassembled WGS sequence"/>
</dbReference>
<dbReference type="GO" id="GO:0052689">
    <property type="term" value="F:carboxylic ester hydrolase activity"/>
    <property type="evidence" value="ECO:0007669"/>
    <property type="project" value="UniProtKB-KW"/>
</dbReference>
<keyword evidence="3 6" id="KW-0378">Hydrolase</keyword>
<accession>A0A4C1XQ77</accession>
<dbReference type="PANTHER" id="PTHR43142:SF1">
    <property type="entry name" value="CARBOXYLIC ESTER HYDROLASE"/>
    <property type="match status" value="1"/>
</dbReference>
<dbReference type="InterPro" id="IPR002018">
    <property type="entry name" value="CarbesteraseB"/>
</dbReference>
<dbReference type="InterPro" id="IPR019826">
    <property type="entry name" value="Carboxylesterase_B_AS"/>
</dbReference>
<dbReference type="OrthoDB" id="19653at2759"/>
<dbReference type="Pfam" id="PF00135">
    <property type="entry name" value="COesterase"/>
    <property type="match status" value="1"/>
</dbReference>
<sequence>MNIKWVAFLGFCAVAASSSCCEEDSDFSFPENPRVTSPSGTFVGSLFTSRRGRNIYSFRGIRYAKPPVGALRFRAPVAINNYPQPVDAREDGPACPQSGNYFNTSEDCLFLNVYTPRLPPSPKAELLPVLFHMHPGGFYSLTGQSIISGPQYLLDHDIVLVTINYRLATLGLLATGDENAPGNNAFKDQVVALQWVQRNIRAFGGNPCSVTICGYSAGAVSVGLHMLSPMSKGLFHRAIMMSGSPTAQWVVPPHQRDLAKKQAELVGCPTDSISAIVDCLRTTPWQELGDSDDGFAVFGWDPVLRWKPVVEPDLGQPRFLPATPEELISKGHIHDVPLMLGVNQLEFIIIAYLVLSNDTLREEMDRDWTRIAPISFLLDLPKQRAIDASLELYQDYIGDRPFTYNNDTASALGRLYGDGLVALGVHKFSWLMSEHLSSPIYYYKFNYTGTYSFATYPGTTTPIGATHHDELIYLFYIPADFPLIDLDSPDSDMVDKMTTMWTNFVIGGDPNSAGNQPALKGLCWPKLEPKTRKYLLINQRDFEVGSHMDEDRFAIWERLFSLNL</sequence>
<keyword evidence="4" id="KW-1015">Disulfide bond</keyword>
<evidence type="ECO:0000256" key="2">
    <source>
        <dbReference type="ARBA" id="ARBA00022487"/>
    </source>
</evidence>
<evidence type="ECO:0000313" key="8">
    <source>
        <dbReference type="EMBL" id="GBP64397.1"/>
    </source>
</evidence>
<keyword evidence="5" id="KW-0325">Glycoprotein</keyword>
<dbReference type="STRING" id="151549.A0A4C1XQ77"/>
<protein>
    <recommendedName>
        <fullName evidence="6">Carboxylic ester hydrolase</fullName>
        <ecNumber evidence="6">3.1.1.-</ecNumber>
    </recommendedName>
</protein>
<evidence type="ECO:0000256" key="1">
    <source>
        <dbReference type="ARBA" id="ARBA00005964"/>
    </source>
</evidence>
<gene>
    <name evidence="8" type="ORF">EVAR_43174_1</name>
</gene>
<dbReference type="AlphaFoldDB" id="A0A4C1XQ77"/>
<reference evidence="8 9" key="1">
    <citation type="journal article" date="2019" name="Commun. Biol.">
        <title>The bagworm genome reveals a unique fibroin gene that provides high tensile strength.</title>
        <authorList>
            <person name="Kono N."/>
            <person name="Nakamura H."/>
            <person name="Ohtoshi R."/>
            <person name="Tomita M."/>
            <person name="Numata K."/>
            <person name="Arakawa K."/>
        </authorList>
    </citation>
    <scope>NUCLEOTIDE SEQUENCE [LARGE SCALE GENOMIC DNA]</scope>
</reference>
<proteinExistence type="inferred from homology"/>
<dbReference type="SUPFAM" id="SSF53474">
    <property type="entry name" value="alpha/beta-Hydrolases"/>
    <property type="match status" value="1"/>
</dbReference>
<evidence type="ECO:0000256" key="6">
    <source>
        <dbReference type="RuleBase" id="RU361235"/>
    </source>
</evidence>
<organism evidence="8 9">
    <name type="scientific">Eumeta variegata</name>
    <name type="common">Bagworm moth</name>
    <name type="synonym">Eumeta japonica</name>
    <dbReference type="NCBI Taxonomy" id="151549"/>
    <lineage>
        <taxon>Eukaryota</taxon>
        <taxon>Metazoa</taxon>
        <taxon>Ecdysozoa</taxon>
        <taxon>Arthropoda</taxon>
        <taxon>Hexapoda</taxon>
        <taxon>Insecta</taxon>
        <taxon>Pterygota</taxon>
        <taxon>Neoptera</taxon>
        <taxon>Endopterygota</taxon>
        <taxon>Lepidoptera</taxon>
        <taxon>Glossata</taxon>
        <taxon>Ditrysia</taxon>
        <taxon>Tineoidea</taxon>
        <taxon>Psychidae</taxon>
        <taxon>Oiketicinae</taxon>
        <taxon>Eumeta</taxon>
    </lineage>
</organism>
<dbReference type="InterPro" id="IPR019819">
    <property type="entry name" value="Carboxylesterase_B_CS"/>
</dbReference>
<name>A0A4C1XQ77_EUMVA</name>
<evidence type="ECO:0000259" key="7">
    <source>
        <dbReference type="Pfam" id="PF00135"/>
    </source>
</evidence>
<comment type="caution">
    <text evidence="8">The sequence shown here is derived from an EMBL/GenBank/DDBJ whole genome shotgun (WGS) entry which is preliminary data.</text>
</comment>
<evidence type="ECO:0000313" key="9">
    <source>
        <dbReference type="Proteomes" id="UP000299102"/>
    </source>
</evidence>
<keyword evidence="2" id="KW-0719">Serine esterase</keyword>
<feature type="chain" id="PRO_5019882060" description="Carboxylic ester hydrolase" evidence="6">
    <location>
        <begin position="19"/>
        <end position="564"/>
    </location>
</feature>